<evidence type="ECO:0000256" key="7">
    <source>
        <dbReference type="ARBA" id="ARBA00023136"/>
    </source>
</evidence>
<feature type="region of interest" description="Disordered" evidence="10">
    <location>
        <begin position="1"/>
        <end position="25"/>
    </location>
</feature>
<comment type="subunit">
    <text evidence="9">Homopentamer.</text>
</comment>
<dbReference type="EMBL" id="JAUMVS010000032">
    <property type="protein sequence ID" value="MDO4841599.1"/>
    <property type="molecule type" value="Genomic_DNA"/>
</dbReference>
<name>A0AA43RGV3_9ACTN</name>
<evidence type="ECO:0000256" key="9">
    <source>
        <dbReference type="HAMAP-Rule" id="MF_00115"/>
    </source>
</evidence>
<dbReference type="HAMAP" id="MF_00115">
    <property type="entry name" value="MscL"/>
    <property type="match status" value="1"/>
</dbReference>
<evidence type="ECO:0000256" key="8">
    <source>
        <dbReference type="ARBA" id="ARBA00023303"/>
    </source>
</evidence>
<sequence length="194" mass="20930">MAEEQIKTEDKTEETAETEKQNSTEKAKGLMSEFQTFLGDSSVFDMAIGVIIGTALSKIVSSLVNDIFMPLIGIVIGGVDFTSLTFQVHGATVNYGTFISNVVDFLIIAVCLFGCTKAVLTFKHKLNPEVDATYKKETAENILLLREIRDELQIQNGKKIADAKNLESAAAQTSGMAEEIAKTAKTLAAKGVTS</sequence>
<dbReference type="GO" id="GO:0008381">
    <property type="term" value="F:mechanosensitive monoatomic ion channel activity"/>
    <property type="evidence" value="ECO:0007669"/>
    <property type="project" value="UniProtKB-UniRule"/>
</dbReference>
<evidence type="ECO:0000313" key="12">
    <source>
        <dbReference type="Proteomes" id="UP001168575"/>
    </source>
</evidence>
<dbReference type="Proteomes" id="UP001168575">
    <property type="component" value="Unassembled WGS sequence"/>
</dbReference>
<dbReference type="InterPro" id="IPR036019">
    <property type="entry name" value="MscL_channel"/>
</dbReference>
<proteinExistence type="inferred from homology"/>
<dbReference type="AlphaFoldDB" id="A0AA43RGV3"/>
<dbReference type="InterPro" id="IPR037673">
    <property type="entry name" value="MSC/AndL"/>
</dbReference>
<feature type="transmembrane region" description="Helical" evidence="9">
    <location>
        <begin position="98"/>
        <end position="120"/>
    </location>
</feature>
<evidence type="ECO:0000313" key="11">
    <source>
        <dbReference type="EMBL" id="MDO4841599.1"/>
    </source>
</evidence>
<comment type="subcellular location">
    <subcellularLocation>
        <location evidence="9">Cell membrane</location>
        <topology evidence="9">Multi-pass membrane protein</topology>
    </subcellularLocation>
    <subcellularLocation>
        <location evidence="1">Membrane</location>
        <topology evidence="1">Multi-pass membrane protein</topology>
    </subcellularLocation>
</comment>
<keyword evidence="5 9" id="KW-1133">Transmembrane helix</keyword>
<dbReference type="SUPFAM" id="SSF81330">
    <property type="entry name" value="Gated mechanosensitive channel"/>
    <property type="match status" value="1"/>
</dbReference>
<comment type="caution">
    <text evidence="11">The sequence shown here is derived from an EMBL/GenBank/DDBJ whole genome shotgun (WGS) entry which is preliminary data.</text>
</comment>
<dbReference type="InterPro" id="IPR001185">
    <property type="entry name" value="MS_channel"/>
</dbReference>
<evidence type="ECO:0000256" key="2">
    <source>
        <dbReference type="ARBA" id="ARBA00022448"/>
    </source>
</evidence>
<feature type="transmembrane region" description="Helical" evidence="9">
    <location>
        <begin position="67"/>
        <end position="86"/>
    </location>
</feature>
<keyword evidence="3 9" id="KW-1003">Cell membrane</keyword>
<comment type="function">
    <text evidence="9">Channel that opens in response to stretch forces in the membrane lipid bilayer. May participate in the regulation of osmotic pressure changes within the cell.</text>
</comment>
<keyword evidence="12" id="KW-1185">Reference proteome</keyword>
<comment type="similarity">
    <text evidence="9">Belongs to the MscL family.</text>
</comment>
<keyword evidence="7 9" id="KW-0472">Membrane</keyword>
<protein>
    <recommendedName>
        <fullName evidence="9">Large-conductance mechanosensitive channel</fullName>
    </recommendedName>
</protein>
<organism evidence="11 12">
    <name type="scientific">Phoenicibacter congonensis</name>
    <dbReference type="NCBI Taxonomy" id="1944646"/>
    <lineage>
        <taxon>Bacteria</taxon>
        <taxon>Bacillati</taxon>
        <taxon>Actinomycetota</taxon>
        <taxon>Coriobacteriia</taxon>
        <taxon>Eggerthellales</taxon>
        <taxon>Eggerthellaceae</taxon>
        <taxon>Phoenicibacter</taxon>
    </lineage>
</organism>
<evidence type="ECO:0000256" key="6">
    <source>
        <dbReference type="ARBA" id="ARBA00023065"/>
    </source>
</evidence>
<keyword evidence="2 9" id="KW-0813">Transport</keyword>
<evidence type="ECO:0000256" key="1">
    <source>
        <dbReference type="ARBA" id="ARBA00004141"/>
    </source>
</evidence>
<dbReference type="GO" id="GO:0005886">
    <property type="term" value="C:plasma membrane"/>
    <property type="evidence" value="ECO:0007669"/>
    <property type="project" value="UniProtKB-SubCell"/>
</dbReference>
<keyword evidence="4 9" id="KW-0812">Transmembrane</keyword>
<evidence type="ECO:0000256" key="10">
    <source>
        <dbReference type="SAM" id="MobiDB-lite"/>
    </source>
</evidence>
<dbReference type="PANTHER" id="PTHR30266">
    <property type="entry name" value="MECHANOSENSITIVE CHANNEL MSCL"/>
    <property type="match status" value="1"/>
</dbReference>
<dbReference type="PANTHER" id="PTHR30266:SF2">
    <property type="entry name" value="LARGE-CONDUCTANCE MECHANOSENSITIVE CHANNEL"/>
    <property type="match status" value="1"/>
</dbReference>
<evidence type="ECO:0000256" key="3">
    <source>
        <dbReference type="ARBA" id="ARBA00022475"/>
    </source>
</evidence>
<evidence type="ECO:0000256" key="4">
    <source>
        <dbReference type="ARBA" id="ARBA00022692"/>
    </source>
</evidence>
<accession>A0AA43RGV3</accession>
<gene>
    <name evidence="9 11" type="primary">mscL</name>
    <name evidence="11" type="ORF">Q3982_02860</name>
</gene>
<dbReference type="Pfam" id="PF01741">
    <property type="entry name" value="MscL"/>
    <property type="match status" value="1"/>
</dbReference>
<keyword evidence="6 9" id="KW-0406">Ion transport</keyword>
<keyword evidence="8 9" id="KW-0407">Ion channel</keyword>
<dbReference type="Gene3D" id="1.10.1200.120">
    <property type="entry name" value="Large-conductance mechanosensitive channel, MscL, domain 1"/>
    <property type="match status" value="1"/>
</dbReference>
<evidence type="ECO:0000256" key="5">
    <source>
        <dbReference type="ARBA" id="ARBA00022989"/>
    </source>
</evidence>
<reference evidence="11" key="1">
    <citation type="submission" date="2023-07" db="EMBL/GenBank/DDBJ databases">
        <title>Between Cages and Wild: Unraveling the Impact of Captivity on Animal Microbiomes and Antimicrobial Resistance.</title>
        <authorList>
            <person name="Schmartz G.P."/>
            <person name="Rehner J."/>
            <person name="Schuff M.J."/>
            <person name="Becker S.L."/>
            <person name="Kravczyk M."/>
            <person name="Gurevich A."/>
            <person name="Francke R."/>
            <person name="Mueller R."/>
            <person name="Keller V."/>
            <person name="Keller A."/>
        </authorList>
    </citation>
    <scope>NUCLEOTIDE SEQUENCE</scope>
    <source>
        <strain evidence="11">S12M_St_49</strain>
    </source>
</reference>
<dbReference type="NCBIfam" id="TIGR00220">
    <property type="entry name" value="mscL"/>
    <property type="match status" value="1"/>
</dbReference>